<dbReference type="InParanoid" id="W4JW36"/>
<protein>
    <submittedName>
        <fullName evidence="2">Uncharacterized protein</fullName>
    </submittedName>
</protein>
<feature type="compositionally biased region" description="Polar residues" evidence="1">
    <location>
        <begin position="231"/>
        <end position="247"/>
    </location>
</feature>
<name>W4JW36_HETIT</name>
<dbReference type="HOGENOM" id="CLU_918484_0_0_1"/>
<dbReference type="Proteomes" id="UP000030671">
    <property type="component" value="Unassembled WGS sequence"/>
</dbReference>
<dbReference type="RefSeq" id="XP_009549800.1">
    <property type="nucleotide sequence ID" value="XM_009551505.1"/>
</dbReference>
<dbReference type="GeneID" id="20666667"/>
<organism evidence="2 3">
    <name type="scientific">Heterobasidion irregulare (strain TC 32-1)</name>
    <dbReference type="NCBI Taxonomy" id="747525"/>
    <lineage>
        <taxon>Eukaryota</taxon>
        <taxon>Fungi</taxon>
        <taxon>Dikarya</taxon>
        <taxon>Basidiomycota</taxon>
        <taxon>Agaricomycotina</taxon>
        <taxon>Agaricomycetes</taxon>
        <taxon>Russulales</taxon>
        <taxon>Bondarzewiaceae</taxon>
        <taxon>Heterobasidion</taxon>
        <taxon>Heterobasidion annosum species complex</taxon>
    </lineage>
</organism>
<evidence type="ECO:0000313" key="3">
    <source>
        <dbReference type="Proteomes" id="UP000030671"/>
    </source>
</evidence>
<sequence>MGSPGDPVRVTEIVGMEDCGLLSMNTMLPDEEQDQLDPQSFNKFIDDLELDLADISGDPLRCFTTRPATGGFSNYTSDSSLPSLLNDSDSDYSLSNSSSLSEFMALFPDPDIQMDEFQDHNSGNVLIDEVNQSPQRELFIADDHYPERCQEISAVTDDVKVQTESDSMGCLAWFAANTASIEKIERLSDASIRDSGTEYMPTSELEPPPNAFMQLSLPQLEPMVIPTSELQNTLESQDTQRNTSPQSGEALRLRQCGVSVRVRQKERSEETRDVLWTEGLGPTMGGWYGATLLRLSTISDSIS</sequence>
<dbReference type="KEGG" id="hir:HETIRDRAFT_119844"/>
<proteinExistence type="predicted"/>
<dbReference type="EMBL" id="KI925462">
    <property type="protein sequence ID" value="ETW77767.1"/>
    <property type="molecule type" value="Genomic_DNA"/>
</dbReference>
<gene>
    <name evidence="2" type="ORF">HETIRDRAFT_119844</name>
</gene>
<feature type="region of interest" description="Disordered" evidence="1">
    <location>
        <begin position="231"/>
        <end position="250"/>
    </location>
</feature>
<accession>W4JW36</accession>
<reference evidence="2 3" key="1">
    <citation type="journal article" date="2012" name="New Phytol.">
        <title>Insight into trade-off between wood decay and parasitism from the genome of a fungal forest pathogen.</title>
        <authorList>
            <person name="Olson A."/>
            <person name="Aerts A."/>
            <person name="Asiegbu F."/>
            <person name="Belbahri L."/>
            <person name="Bouzid O."/>
            <person name="Broberg A."/>
            <person name="Canback B."/>
            <person name="Coutinho P.M."/>
            <person name="Cullen D."/>
            <person name="Dalman K."/>
            <person name="Deflorio G."/>
            <person name="van Diepen L.T."/>
            <person name="Dunand C."/>
            <person name="Duplessis S."/>
            <person name="Durling M."/>
            <person name="Gonthier P."/>
            <person name="Grimwood J."/>
            <person name="Fossdal C.G."/>
            <person name="Hansson D."/>
            <person name="Henrissat B."/>
            <person name="Hietala A."/>
            <person name="Himmelstrand K."/>
            <person name="Hoffmeister D."/>
            <person name="Hogberg N."/>
            <person name="James T.Y."/>
            <person name="Karlsson M."/>
            <person name="Kohler A."/>
            <person name="Kues U."/>
            <person name="Lee Y.H."/>
            <person name="Lin Y.C."/>
            <person name="Lind M."/>
            <person name="Lindquist E."/>
            <person name="Lombard V."/>
            <person name="Lucas S."/>
            <person name="Lunden K."/>
            <person name="Morin E."/>
            <person name="Murat C."/>
            <person name="Park J."/>
            <person name="Raffaello T."/>
            <person name="Rouze P."/>
            <person name="Salamov A."/>
            <person name="Schmutz J."/>
            <person name="Solheim H."/>
            <person name="Stahlberg J."/>
            <person name="Velez H."/>
            <person name="de Vries R.P."/>
            <person name="Wiebenga A."/>
            <person name="Woodward S."/>
            <person name="Yakovlev I."/>
            <person name="Garbelotto M."/>
            <person name="Martin F."/>
            <person name="Grigoriev I.V."/>
            <person name="Stenlid J."/>
        </authorList>
    </citation>
    <scope>NUCLEOTIDE SEQUENCE [LARGE SCALE GENOMIC DNA]</scope>
    <source>
        <strain evidence="2 3">TC 32-1</strain>
    </source>
</reference>
<dbReference type="AlphaFoldDB" id="W4JW36"/>
<keyword evidence="3" id="KW-1185">Reference proteome</keyword>
<evidence type="ECO:0000256" key="1">
    <source>
        <dbReference type="SAM" id="MobiDB-lite"/>
    </source>
</evidence>
<evidence type="ECO:0000313" key="2">
    <source>
        <dbReference type="EMBL" id="ETW77767.1"/>
    </source>
</evidence>